<evidence type="ECO:0000313" key="3">
    <source>
        <dbReference type="Proteomes" id="UP000823842"/>
    </source>
</evidence>
<feature type="coiled-coil region" evidence="1">
    <location>
        <begin position="278"/>
        <end position="355"/>
    </location>
</feature>
<proteinExistence type="predicted"/>
<protein>
    <submittedName>
        <fullName evidence="2">Uncharacterized protein</fullName>
    </submittedName>
</protein>
<feature type="coiled-coil region" evidence="1">
    <location>
        <begin position="413"/>
        <end position="466"/>
    </location>
</feature>
<dbReference type="AlphaFoldDB" id="A0A9D2RVS5"/>
<evidence type="ECO:0000313" key="2">
    <source>
        <dbReference type="EMBL" id="HJB27779.1"/>
    </source>
</evidence>
<reference evidence="2" key="2">
    <citation type="submission" date="2021-04" db="EMBL/GenBank/DDBJ databases">
        <authorList>
            <person name="Gilroy R."/>
        </authorList>
    </citation>
    <scope>NUCLEOTIDE SEQUENCE</scope>
    <source>
        <strain evidence="2">ChiSjej1B19-5720</strain>
    </source>
</reference>
<name>A0A9D2RVS5_9FIRM</name>
<comment type="caution">
    <text evidence="2">The sequence shown here is derived from an EMBL/GenBank/DDBJ whole genome shotgun (WGS) entry which is preliminary data.</text>
</comment>
<reference evidence="2" key="1">
    <citation type="journal article" date="2021" name="PeerJ">
        <title>Extensive microbial diversity within the chicken gut microbiome revealed by metagenomics and culture.</title>
        <authorList>
            <person name="Gilroy R."/>
            <person name="Ravi A."/>
            <person name="Getino M."/>
            <person name="Pursley I."/>
            <person name="Horton D.L."/>
            <person name="Alikhan N.F."/>
            <person name="Baker D."/>
            <person name="Gharbi K."/>
            <person name="Hall N."/>
            <person name="Watson M."/>
            <person name="Adriaenssens E.M."/>
            <person name="Foster-Nyarko E."/>
            <person name="Jarju S."/>
            <person name="Secka A."/>
            <person name="Antonio M."/>
            <person name="Oren A."/>
            <person name="Chaudhuri R.R."/>
            <person name="La Ragione R."/>
            <person name="Hildebrand F."/>
            <person name="Pallen M.J."/>
        </authorList>
    </citation>
    <scope>NUCLEOTIDE SEQUENCE</scope>
    <source>
        <strain evidence="2">ChiSjej1B19-5720</strain>
    </source>
</reference>
<keyword evidence="1" id="KW-0175">Coiled coil</keyword>
<evidence type="ECO:0000256" key="1">
    <source>
        <dbReference type="SAM" id="Coils"/>
    </source>
</evidence>
<dbReference type="EMBL" id="DWYZ01000070">
    <property type="protein sequence ID" value="HJB27779.1"/>
    <property type="molecule type" value="Genomic_DNA"/>
</dbReference>
<sequence>MILQAGQEYPFRLIEKNCLSFSETVNKQYPVYQIYVSEDKLSITYRMTFDKVDHLADITEKFLSAVAKIAPEFEVSCVDFSSKRSLDVADEEDSRLEDAQDEIEGEGMEPVAIDGADAPAENKQLQSEILEEFESTQKEYCAKAFYGLAGELKCPVMETDGSPSFIYPTKHGRVTVCLNMDDGLVEMGYCISITNPTSAYMTIADINAAYEDMFAKYENEVLKISRYVVPDPYNQDGLKAAFQEISAAYREETGDGQENELELAKNMSLVIEQQSKILLDREDTLAKREEECRKAEKELAEKEAELERQKENVQTKYTAMKKEFDSKMAILAKREEELEKELESAEHAKGKYLINMQKLTDRLAFLQARGSTELKGSAEDEEKYKAKISSLMKNRAYLEKEMDRRSVQWKEKEAAYQERIKQQDEDLRQLEEKIKRENEAAFTAEKVEYEKKLKELEAAAEITRQEATPDGFYNYLLKTGAYGEVKRLHGDAQEIIAYDLDKGITVKVVFGKTLFADVAKKIKSRNIKTLNILNSQISDVKFFVREGTGEIIARKYYSQYEDYQVLASGIIGLTEHFA</sequence>
<dbReference type="Proteomes" id="UP000823842">
    <property type="component" value="Unassembled WGS sequence"/>
</dbReference>
<accession>A0A9D2RVS5</accession>
<gene>
    <name evidence="2" type="ORF">IAA06_03170</name>
</gene>
<organism evidence="2 3">
    <name type="scientific">Candidatus Blautia faecavium</name>
    <dbReference type="NCBI Taxonomy" id="2838487"/>
    <lineage>
        <taxon>Bacteria</taxon>
        <taxon>Bacillati</taxon>
        <taxon>Bacillota</taxon>
        <taxon>Clostridia</taxon>
        <taxon>Lachnospirales</taxon>
        <taxon>Lachnospiraceae</taxon>
        <taxon>Blautia</taxon>
    </lineage>
</organism>